<dbReference type="EMBL" id="CP049056">
    <property type="protein sequence ID" value="QIE57733.1"/>
    <property type="molecule type" value="Genomic_DNA"/>
</dbReference>
<accession>A0A7M3T6V2</accession>
<evidence type="ECO:0000313" key="2">
    <source>
        <dbReference type="Proteomes" id="UP000503336"/>
    </source>
</evidence>
<dbReference type="Pfam" id="PF11836">
    <property type="entry name" value="Phage_TAC_11"/>
    <property type="match status" value="1"/>
</dbReference>
<name>A0A7M3T6V2_9RHOB</name>
<proteinExistence type="predicted"/>
<dbReference type="InterPro" id="IPR021791">
    <property type="entry name" value="Phage_TAC_11"/>
</dbReference>
<keyword evidence="2" id="KW-1185">Reference proteome</keyword>
<evidence type="ECO:0000313" key="1">
    <source>
        <dbReference type="EMBL" id="QIE57733.1"/>
    </source>
</evidence>
<dbReference type="KEGG" id="hdh:G5B40_03095"/>
<sequence length="104" mass="10653">MINPHRGEVAIGIGGEERLMRLTLGELAALEARLEVGGLVALAERFETGAFRANDLIALLTAGLRGGGDDLDEAEVAAMDFDGGAIGAAEAASRLLAASFRGTT</sequence>
<dbReference type="Proteomes" id="UP000503336">
    <property type="component" value="Chromosome"/>
</dbReference>
<organism evidence="1 2">
    <name type="scientific">Pikeienuella piscinae</name>
    <dbReference type="NCBI Taxonomy" id="2748098"/>
    <lineage>
        <taxon>Bacteria</taxon>
        <taxon>Pseudomonadati</taxon>
        <taxon>Pseudomonadota</taxon>
        <taxon>Alphaproteobacteria</taxon>
        <taxon>Rhodobacterales</taxon>
        <taxon>Paracoccaceae</taxon>
        <taxon>Pikeienuella</taxon>
    </lineage>
</organism>
<reference evidence="1 2" key="1">
    <citation type="submission" date="2020-02" db="EMBL/GenBank/DDBJ databases">
        <title>complete genome sequence of Rhodobacteraceae bacterium.</title>
        <authorList>
            <person name="Park J."/>
            <person name="Kim Y.-S."/>
            <person name="Kim K.-H."/>
        </authorList>
    </citation>
    <scope>NUCLEOTIDE SEQUENCE [LARGE SCALE GENOMIC DNA]</scope>
    <source>
        <strain evidence="1 2">RR4-56</strain>
    </source>
</reference>
<gene>
    <name evidence="1" type="ORF">G5B40_03095</name>
</gene>
<dbReference type="AlphaFoldDB" id="A0A7M3T6V2"/>
<protein>
    <submittedName>
        <fullName evidence="1">Gene transfer agent family protein</fullName>
    </submittedName>
</protein>